<dbReference type="AlphaFoldDB" id="A0A0H2S8D2"/>
<keyword evidence="1" id="KW-0812">Transmembrane</keyword>
<feature type="transmembrane region" description="Helical" evidence="1">
    <location>
        <begin position="126"/>
        <end position="146"/>
    </location>
</feature>
<dbReference type="STRING" id="27342.A0A0H2S8D2"/>
<organism evidence="3 4">
    <name type="scientific">Schizopora paradoxa</name>
    <dbReference type="NCBI Taxonomy" id="27342"/>
    <lineage>
        <taxon>Eukaryota</taxon>
        <taxon>Fungi</taxon>
        <taxon>Dikarya</taxon>
        <taxon>Basidiomycota</taxon>
        <taxon>Agaricomycotina</taxon>
        <taxon>Agaricomycetes</taxon>
        <taxon>Hymenochaetales</taxon>
        <taxon>Schizoporaceae</taxon>
        <taxon>Schizopora</taxon>
    </lineage>
</organism>
<keyword evidence="4" id="KW-1185">Reference proteome</keyword>
<feature type="transmembrane region" description="Helical" evidence="1">
    <location>
        <begin position="227"/>
        <end position="247"/>
    </location>
</feature>
<evidence type="ECO:0000259" key="2">
    <source>
        <dbReference type="Pfam" id="PF20151"/>
    </source>
</evidence>
<accession>A0A0H2S8D2</accession>
<dbReference type="EMBL" id="KQ085964">
    <property type="protein sequence ID" value="KLO13131.1"/>
    <property type="molecule type" value="Genomic_DNA"/>
</dbReference>
<dbReference type="Proteomes" id="UP000053477">
    <property type="component" value="Unassembled WGS sequence"/>
</dbReference>
<dbReference type="InterPro" id="IPR045340">
    <property type="entry name" value="DUF6533"/>
</dbReference>
<protein>
    <recommendedName>
        <fullName evidence="2">DUF6533 domain-containing protein</fullName>
    </recommendedName>
</protein>
<evidence type="ECO:0000313" key="3">
    <source>
        <dbReference type="EMBL" id="KLO13131.1"/>
    </source>
</evidence>
<evidence type="ECO:0000256" key="1">
    <source>
        <dbReference type="SAM" id="Phobius"/>
    </source>
</evidence>
<keyword evidence="1" id="KW-1133">Transmembrane helix</keyword>
<feature type="transmembrane region" description="Helical" evidence="1">
    <location>
        <begin position="59"/>
        <end position="81"/>
    </location>
</feature>
<dbReference type="InParanoid" id="A0A0H2S8D2"/>
<dbReference type="Pfam" id="PF20151">
    <property type="entry name" value="DUF6533"/>
    <property type="match status" value="1"/>
</dbReference>
<reference evidence="3 4" key="1">
    <citation type="submission" date="2015-04" db="EMBL/GenBank/DDBJ databases">
        <title>Complete genome sequence of Schizopora paradoxa KUC8140, a cosmopolitan wood degrader in East Asia.</title>
        <authorList>
            <consortium name="DOE Joint Genome Institute"/>
            <person name="Min B."/>
            <person name="Park H."/>
            <person name="Jang Y."/>
            <person name="Kim J.-J."/>
            <person name="Kim K.H."/>
            <person name="Pangilinan J."/>
            <person name="Lipzen A."/>
            <person name="Riley R."/>
            <person name="Grigoriev I.V."/>
            <person name="Spatafora J.W."/>
            <person name="Choi I.-G."/>
        </authorList>
    </citation>
    <scope>NUCLEOTIDE SEQUENCE [LARGE SCALE GENOMIC DNA]</scope>
    <source>
        <strain evidence="3 4">KUC8140</strain>
    </source>
</reference>
<feature type="domain" description="DUF6533" evidence="2">
    <location>
        <begin position="25"/>
        <end position="69"/>
    </location>
</feature>
<proteinExistence type="predicted"/>
<feature type="transmembrane region" description="Helical" evidence="1">
    <location>
        <begin position="253"/>
        <end position="272"/>
    </location>
</feature>
<sequence length="355" mass="39323">MDQIPPSVLAPIYHEVASQGIGTKYGLVAAYTILVYDAMITNADEIEYVWKRSRSAVTFLFFMNRYYAICVATIASMQAISPLFNETVCKRMIYFQPLAVGIPLTFFPNFVIGLRVYALYGRNRALAAFLTLFLLGEFGVALWLYLTPTMFPAVLPGPESVTNSQALHVCLATNSPKLDNLQAAAYQIMQTVYDSCCLGLTLRMTLKESIGVKSMKSIRQLITKHGIIYYVVVFTLNLSWALMILLATMGLKYTMSGATLALAPVAANRLILSLRRYSMSINSIDAFGVEAKAFVCAPPSGFQMKRRNSWVGTSTFEVDGDMIKEKESAEARAYELDFLDHGSDRRSSLTLTVGA</sequence>
<feature type="transmembrane region" description="Helical" evidence="1">
    <location>
        <begin position="93"/>
        <end position="114"/>
    </location>
</feature>
<feature type="transmembrane region" description="Helical" evidence="1">
    <location>
        <begin position="184"/>
        <end position="206"/>
    </location>
</feature>
<keyword evidence="1" id="KW-0472">Membrane</keyword>
<dbReference type="OrthoDB" id="2745134at2759"/>
<gene>
    <name evidence="3" type="ORF">SCHPADRAFT_997570</name>
</gene>
<evidence type="ECO:0000313" key="4">
    <source>
        <dbReference type="Proteomes" id="UP000053477"/>
    </source>
</evidence>
<name>A0A0H2S8D2_9AGAM</name>